<evidence type="ECO:0000256" key="8">
    <source>
        <dbReference type="ARBA" id="ARBA00022723"/>
    </source>
</evidence>
<evidence type="ECO:0000256" key="13">
    <source>
        <dbReference type="PROSITE-ProRule" id="PRU00502"/>
    </source>
</evidence>
<evidence type="ECO:0000256" key="7">
    <source>
        <dbReference type="ARBA" id="ARBA00022583"/>
    </source>
</evidence>
<dbReference type="Pfam" id="PF02148">
    <property type="entry name" value="zf-UBP"/>
    <property type="match status" value="1"/>
</dbReference>
<keyword evidence="10 13" id="KW-0863">Zinc-finger</keyword>
<name>A0A7J7JFU7_BUGNE</name>
<dbReference type="SUPFAM" id="SSF53474">
    <property type="entry name" value="alpha/beta-Hydrolases"/>
    <property type="match status" value="1"/>
</dbReference>
<dbReference type="InterPro" id="IPR001607">
    <property type="entry name" value="Znf_UBP"/>
</dbReference>
<dbReference type="SMART" id="SM00695">
    <property type="entry name" value="DUSP"/>
    <property type="match status" value="2"/>
</dbReference>
<evidence type="ECO:0000256" key="3">
    <source>
        <dbReference type="ARBA" id="ARBA00004556"/>
    </source>
</evidence>
<dbReference type="Pfam" id="PF00443">
    <property type="entry name" value="UCH"/>
    <property type="match status" value="1"/>
</dbReference>
<dbReference type="InterPro" id="IPR018200">
    <property type="entry name" value="USP_CS"/>
</dbReference>
<dbReference type="EMBL" id="VXIV02002548">
    <property type="protein sequence ID" value="KAF6024703.1"/>
    <property type="molecule type" value="Genomic_DNA"/>
</dbReference>
<dbReference type="InterPro" id="IPR035927">
    <property type="entry name" value="DUSP-like_sf"/>
</dbReference>
<dbReference type="Gene3D" id="3.90.70.10">
    <property type="entry name" value="Cysteine proteinases"/>
    <property type="match status" value="1"/>
</dbReference>
<dbReference type="Gene3D" id="3.30.2230.10">
    <property type="entry name" value="DUSP-like"/>
    <property type="match status" value="1"/>
</dbReference>
<feature type="domain" description="UBP-type" evidence="16">
    <location>
        <begin position="2"/>
        <end position="106"/>
    </location>
</feature>
<dbReference type="PROSITE" id="PS00972">
    <property type="entry name" value="USP_1"/>
    <property type="match status" value="1"/>
</dbReference>
<evidence type="ECO:0000256" key="10">
    <source>
        <dbReference type="ARBA" id="ARBA00022771"/>
    </source>
</evidence>
<evidence type="ECO:0000313" key="18">
    <source>
        <dbReference type="EMBL" id="KAF6024703.1"/>
    </source>
</evidence>
<feature type="compositionally biased region" description="Low complexity" evidence="14">
    <location>
        <begin position="727"/>
        <end position="743"/>
    </location>
</feature>
<dbReference type="InterPro" id="IPR013083">
    <property type="entry name" value="Znf_RING/FYVE/PHD"/>
</dbReference>
<evidence type="ECO:0000256" key="12">
    <source>
        <dbReference type="ARBA" id="ARBA00023212"/>
    </source>
</evidence>
<dbReference type="PANTHER" id="PTHR21646:SF86">
    <property type="entry name" value="UBIQUITIN CARBOXYL-TERMINAL HYDROLASE"/>
    <property type="match status" value="1"/>
</dbReference>
<dbReference type="Gene3D" id="3.30.40.10">
    <property type="entry name" value="Zinc/RING finger domain, C3HC4 (zinc finger)"/>
    <property type="match status" value="1"/>
</dbReference>
<accession>A0A7J7JFU7</accession>
<dbReference type="PROSITE" id="PS51283">
    <property type="entry name" value="DUSP"/>
    <property type="match status" value="2"/>
</dbReference>
<dbReference type="SUPFAM" id="SSF143791">
    <property type="entry name" value="DUSP-like"/>
    <property type="match status" value="2"/>
</dbReference>
<feature type="compositionally biased region" description="Polar residues" evidence="14">
    <location>
        <begin position="766"/>
        <end position="778"/>
    </location>
</feature>
<comment type="caution">
    <text evidence="18">The sequence shown here is derived from an EMBL/GenBank/DDBJ whole genome shotgun (WGS) entry which is preliminary data.</text>
</comment>
<evidence type="ECO:0000256" key="4">
    <source>
        <dbReference type="ARBA" id="ARBA00008269"/>
    </source>
</evidence>
<dbReference type="GO" id="GO:0006897">
    <property type="term" value="P:endocytosis"/>
    <property type="evidence" value="ECO:0007669"/>
    <property type="project" value="UniProtKB-KW"/>
</dbReference>
<feature type="region of interest" description="Disordered" evidence="14">
    <location>
        <begin position="711"/>
        <end position="927"/>
    </location>
</feature>
<evidence type="ECO:0000256" key="6">
    <source>
        <dbReference type="ARBA" id="ARBA00022490"/>
    </source>
</evidence>
<evidence type="ECO:0000256" key="2">
    <source>
        <dbReference type="ARBA" id="ARBA00004300"/>
    </source>
</evidence>
<dbReference type="InterPro" id="IPR029058">
    <property type="entry name" value="AB_hydrolase_fold"/>
</dbReference>
<keyword evidence="19" id="KW-1185">Reference proteome</keyword>
<evidence type="ECO:0000256" key="1">
    <source>
        <dbReference type="ARBA" id="ARBA00000707"/>
    </source>
</evidence>
<dbReference type="SUPFAM" id="SSF57850">
    <property type="entry name" value="RING/U-box"/>
    <property type="match status" value="1"/>
</dbReference>
<feature type="compositionally biased region" description="Low complexity" evidence="14">
    <location>
        <begin position="907"/>
        <end position="927"/>
    </location>
</feature>
<evidence type="ECO:0000256" key="11">
    <source>
        <dbReference type="ARBA" id="ARBA00022833"/>
    </source>
</evidence>
<dbReference type="PROSITE" id="PS00973">
    <property type="entry name" value="USP_2"/>
    <property type="match status" value="1"/>
</dbReference>
<keyword evidence="7" id="KW-0254">Endocytosis</keyword>
<dbReference type="Gene3D" id="3.40.50.1820">
    <property type="entry name" value="alpha/beta hydrolase"/>
    <property type="match status" value="1"/>
</dbReference>
<keyword evidence="9" id="KW-0677">Repeat</keyword>
<keyword evidence="6" id="KW-0963">Cytoplasm</keyword>
<gene>
    <name evidence="18" type="ORF">EB796_016984</name>
</gene>
<evidence type="ECO:0000259" key="15">
    <source>
        <dbReference type="PROSITE" id="PS50235"/>
    </source>
</evidence>
<feature type="compositionally biased region" description="Polar residues" evidence="14">
    <location>
        <begin position="841"/>
        <end position="852"/>
    </location>
</feature>
<dbReference type="InterPro" id="IPR038765">
    <property type="entry name" value="Papain-like_cys_pep_sf"/>
</dbReference>
<keyword evidence="11" id="KW-0862">Zinc</keyword>
<dbReference type="GO" id="GO:0008270">
    <property type="term" value="F:zinc ion binding"/>
    <property type="evidence" value="ECO:0007669"/>
    <property type="project" value="UniProtKB-KW"/>
</dbReference>
<dbReference type="CDD" id="cd02674">
    <property type="entry name" value="Peptidase_C19R"/>
    <property type="match status" value="1"/>
</dbReference>
<dbReference type="GO" id="GO:0048471">
    <property type="term" value="C:perinuclear region of cytoplasm"/>
    <property type="evidence" value="ECO:0007669"/>
    <property type="project" value="UniProtKB-SubCell"/>
</dbReference>
<dbReference type="InterPro" id="IPR028889">
    <property type="entry name" value="USP"/>
</dbReference>
<dbReference type="SMART" id="SM00290">
    <property type="entry name" value="ZnF_UBP"/>
    <property type="match status" value="1"/>
</dbReference>
<evidence type="ECO:0000256" key="9">
    <source>
        <dbReference type="ARBA" id="ARBA00022737"/>
    </source>
</evidence>
<dbReference type="GO" id="GO:0004843">
    <property type="term" value="F:cysteine-type deubiquitinase activity"/>
    <property type="evidence" value="ECO:0007669"/>
    <property type="project" value="UniProtKB-EC"/>
</dbReference>
<feature type="compositionally biased region" description="Low complexity" evidence="14">
    <location>
        <begin position="810"/>
        <end position="828"/>
    </location>
</feature>
<dbReference type="InterPro" id="IPR006615">
    <property type="entry name" value="Pept_C19_DUSP"/>
</dbReference>
<dbReference type="PROSITE" id="PS50271">
    <property type="entry name" value="ZF_UBP"/>
    <property type="match status" value="1"/>
</dbReference>
<evidence type="ECO:0000259" key="16">
    <source>
        <dbReference type="PROSITE" id="PS50271"/>
    </source>
</evidence>
<evidence type="ECO:0000313" key="19">
    <source>
        <dbReference type="Proteomes" id="UP000593567"/>
    </source>
</evidence>
<evidence type="ECO:0000256" key="5">
    <source>
        <dbReference type="ARBA" id="ARBA00012759"/>
    </source>
</evidence>
<comment type="subcellular location">
    <subcellularLocation>
        <location evidence="2">Cytoplasm</location>
        <location evidence="2">Cytoskeleton</location>
        <location evidence="2">Microtubule organizing center</location>
        <location evidence="2">Centrosome</location>
    </subcellularLocation>
    <subcellularLocation>
        <location evidence="3">Cytoplasm</location>
        <location evidence="3">Perinuclear region</location>
    </subcellularLocation>
</comment>
<protein>
    <recommendedName>
        <fullName evidence="5">ubiquitinyl hydrolase 1</fullName>
        <ecNumber evidence="5">3.4.19.12</ecNumber>
    </recommendedName>
</protein>
<comment type="catalytic activity">
    <reaction evidence="1">
        <text>Thiol-dependent hydrolysis of ester, thioester, amide, peptide and isopeptide bonds formed by the C-terminal Gly of ubiquitin (a 76-residue protein attached to proteins as an intracellular targeting signal).</text>
        <dbReference type="EC" id="3.4.19.12"/>
    </reaction>
</comment>
<feature type="compositionally biased region" description="Low complexity" evidence="14">
    <location>
        <begin position="755"/>
        <end position="765"/>
    </location>
</feature>
<dbReference type="Pfam" id="PF06337">
    <property type="entry name" value="DUSP"/>
    <property type="match status" value="1"/>
</dbReference>
<dbReference type="EC" id="3.4.19.12" evidence="5"/>
<dbReference type="Proteomes" id="UP000593567">
    <property type="component" value="Unassembled WGS sequence"/>
</dbReference>
<feature type="compositionally biased region" description="Polar residues" evidence="14">
    <location>
        <begin position="860"/>
        <end position="891"/>
    </location>
</feature>
<dbReference type="SUPFAM" id="SSF54001">
    <property type="entry name" value="Cysteine proteinases"/>
    <property type="match status" value="1"/>
</dbReference>
<evidence type="ECO:0000259" key="17">
    <source>
        <dbReference type="PROSITE" id="PS51283"/>
    </source>
</evidence>
<dbReference type="PROSITE" id="PS50235">
    <property type="entry name" value="USP_3"/>
    <property type="match status" value="1"/>
</dbReference>
<dbReference type="InterPro" id="IPR050185">
    <property type="entry name" value="Ub_carboxyl-term_hydrolase"/>
</dbReference>
<keyword evidence="8" id="KW-0479">Metal-binding</keyword>
<dbReference type="AlphaFoldDB" id="A0A7J7JFU7"/>
<feature type="compositionally biased region" description="Polar residues" evidence="14">
    <location>
        <begin position="714"/>
        <end position="726"/>
    </location>
</feature>
<feature type="domain" description="DUSP" evidence="17">
    <location>
        <begin position="598"/>
        <end position="699"/>
    </location>
</feature>
<dbReference type="PANTHER" id="PTHR21646">
    <property type="entry name" value="UBIQUITIN CARBOXYL-TERMINAL HYDROLASE"/>
    <property type="match status" value="1"/>
</dbReference>
<sequence>MSECPHVLQCNEHLSRQLIASRAKSKCRACHMYQGELWLCAVCIQCYANHGTDSTDHILIHYKYSHHSVAINLAGRRFWCFACECEVFDGNNTPEFRVKKEGSIPVDWDSINGGPVLETPLKGLTGLKNLGNTCYMNSALQCLSNCHPMTTYFMNFMEVDESRAPLSTAYKELMLGMWAEGRPHVCVPSDLLGIIKHVNPSFRGYMQQDTQELLRCVIDRLHEELKHVVTFDPPLHLSPASDSGTQSVRYTSVIADLFNGLIRSSVRCLHCDKVSVTTEEFQDLSLPIPCGDQLSRLHSKADTSAQVSESVSSGNEWSYFSWVTSPFSYLYDLWSRWQTDSVTLDDCFSAFFSPDDLSGDNMYSCENCKKLRNGLKEVSILHLPEVMCIHLKRFRHDLMHSSKIGSHVSFPITGLDVSPYIKHGALRGDTSSSLYNLTGVICHHGSVAGGHYTAYALHPATNIWYEYDDSYVTKVSVETVKQCQGYVLFYTRDSSKRKISNQKLLTRLRQVKPGLLQFYISKLWLFKLFTCADPGPITNSSDYVCVHGAIRPTEYENIEEKLVALSDTDWGYLHNKYGGGPAINSLVKCHTCQTTLDAVHERQLREKETFHVKNKKRSSRHYAISMTWFRKWEQFIDGKTTTPPGPIDNKSIVMEKPGLRKEKHTLRKRADYGTLKGPLWRFLHGIYGGGPEVIYSYLQNAEVSDDEIHGEMVQASSSDSVTTSPVQSEDSLTSDHSSSTSLHQSEERTPVKVFSSQSEQIISQSGARSLQSSKSKSVTLMVHTDQSKSDTKADHQSDSNAPVLSHSKVEITQNETETSQSQTATVVSPLISKSKSDGRISDQSPTSMSAKGSKSLGHVSDQSTVTSHTNNQPQLTTKASSQQMDAVQTNSETDDRNHANKPLAGLSQSETQIKSSSQSPSAQLSKSESSVDNCGHLLTPASMTKLWLTILFCCLFLGVTSAGLLPVQRSSNENTGVAKGVRPVIFMHGIFGTGNEVNFAQEYLPLFYPGIKIYYLRMFNGLESAEDLGVQMKSILPAMQEIMDNHTDTGVTLLCYSQGGVICRGVVQMLSTHNVHTFIALSSPLAGQFGVTGFVRHFTGLMNRSSLWEFWYSELGRWISVGDYWNDPHHQGEFSDPSKDIFLARLNNQTGHSQSQEYKKNFLKLEKLVMIGGPDDTVITPWQSAQLGFYNQNETVLPFEKQPWYERDEFGLRSLHKRVEIAAVGLIRLGNSTEIKVYNVQGHLSTIQWKQVLHNENRFYPMKTIL</sequence>
<reference evidence="18" key="1">
    <citation type="submission" date="2020-06" db="EMBL/GenBank/DDBJ databases">
        <title>Draft genome of Bugula neritina, a colonial animal packing powerful symbionts and potential medicines.</title>
        <authorList>
            <person name="Rayko M."/>
        </authorList>
    </citation>
    <scope>NUCLEOTIDE SEQUENCE [LARGE SCALE GENOMIC DNA]</scope>
    <source>
        <strain evidence="18">Kwan_BN1</strain>
    </source>
</reference>
<evidence type="ECO:0000256" key="14">
    <source>
        <dbReference type="SAM" id="MobiDB-lite"/>
    </source>
</evidence>
<dbReference type="GO" id="GO:0005813">
    <property type="term" value="C:centrosome"/>
    <property type="evidence" value="ECO:0007669"/>
    <property type="project" value="UniProtKB-SubCell"/>
</dbReference>
<comment type="similarity">
    <text evidence="4">Belongs to the peptidase C19 family. USP20/USP33 subfamily.</text>
</comment>
<feature type="domain" description="USP" evidence="15">
    <location>
        <begin position="125"/>
        <end position="493"/>
    </location>
</feature>
<keyword evidence="12" id="KW-0206">Cytoskeleton</keyword>
<proteinExistence type="inferred from homology"/>
<dbReference type="OrthoDB" id="73004at2759"/>
<feature type="compositionally biased region" description="Basic and acidic residues" evidence="14">
    <location>
        <begin position="785"/>
        <end position="797"/>
    </location>
</feature>
<organism evidence="18 19">
    <name type="scientific">Bugula neritina</name>
    <name type="common">Brown bryozoan</name>
    <name type="synonym">Sertularia neritina</name>
    <dbReference type="NCBI Taxonomy" id="10212"/>
    <lineage>
        <taxon>Eukaryota</taxon>
        <taxon>Metazoa</taxon>
        <taxon>Spiralia</taxon>
        <taxon>Lophotrochozoa</taxon>
        <taxon>Bryozoa</taxon>
        <taxon>Gymnolaemata</taxon>
        <taxon>Cheilostomatida</taxon>
        <taxon>Flustrina</taxon>
        <taxon>Buguloidea</taxon>
        <taxon>Bugulidae</taxon>
        <taxon>Bugula</taxon>
    </lineage>
</organism>
<feature type="domain" description="DUSP" evidence="17">
    <location>
        <begin position="492"/>
        <end position="589"/>
    </location>
</feature>
<dbReference type="InterPro" id="IPR001394">
    <property type="entry name" value="Peptidase_C19_UCH"/>
</dbReference>
<dbReference type="GO" id="GO:0016579">
    <property type="term" value="P:protein deubiquitination"/>
    <property type="evidence" value="ECO:0007669"/>
    <property type="project" value="InterPro"/>
</dbReference>
<dbReference type="Pfam" id="PF02089">
    <property type="entry name" value="Palm_thioest"/>
    <property type="match status" value="1"/>
</dbReference>